<protein>
    <submittedName>
        <fullName evidence="1">Uncharacterized protein</fullName>
    </submittedName>
</protein>
<organism evidence="1 2">
    <name type="scientific">Ensete ventricosum</name>
    <name type="common">Abyssinian banana</name>
    <name type="synonym">Musa ensete</name>
    <dbReference type="NCBI Taxonomy" id="4639"/>
    <lineage>
        <taxon>Eukaryota</taxon>
        <taxon>Viridiplantae</taxon>
        <taxon>Streptophyta</taxon>
        <taxon>Embryophyta</taxon>
        <taxon>Tracheophyta</taxon>
        <taxon>Spermatophyta</taxon>
        <taxon>Magnoliopsida</taxon>
        <taxon>Liliopsida</taxon>
        <taxon>Zingiberales</taxon>
        <taxon>Musaceae</taxon>
        <taxon>Ensete</taxon>
    </lineage>
</organism>
<name>A0A426ZLW9_ENSVE</name>
<evidence type="ECO:0000313" key="2">
    <source>
        <dbReference type="Proteomes" id="UP000287651"/>
    </source>
</evidence>
<evidence type="ECO:0000313" key="1">
    <source>
        <dbReference type="EMBL" id="RRT64989.1"/>
    </source>
</evidence>
<comment type="caution">
    <text evidence="1">The sequence shown here is derived from an EMBL/GenBank/DDBJ whole genome shotgun (WGS) entry which is preliminary data.</text>
</comment>
<dbReference type="AlphaFoldDB" id="A0A426ZLW9"/>
<gene>
    <name evidence="1" type="ORF">B296_00023751</name>
</gene>
<sequence length="121" mass="13227">MTVGSSYPQQASPHRHRLLLGLLPPFPCISFIGLLHRRSNHYPLPLEHLCLLLVEPPAPSPSSSVVPLPFAAATATHCRSPPARPCCYSRLPLLPNCKLSSHFCINLGRTLRSVQIAAVFT</sequence>
<proteinExistence type="predicted"/>
<reference evidence="1 2" key="1">
    <citation type="journal article" date="2014" name="Agronomy (Basel)">
        <title>A Draft Genome Sequence for Ensete ventricosum, the Drought-Tolerant Tree Against Hunger.</title>
        <authorList>
            <person name="Harrison J."/>
            <person name="Moore K.A."/>
            <person name="Paszkiewicz K."/>
            <person name="Jones T."/>
            <person name="Grant M."/>
            <person name="Ambacheew D."/>
            <person name="Muzemil S."/>
            <person name="Studholme D.J."/>
        </authorList>
    </citation>
    <scope>NUCLEOTIDE SEQUENCE [LARGE SCALE GENOMIC DNA]</scope>
</reference>
<dbReference type="EMBL" id="AMZH03005980">
    <property type="protein sequence ID" value="RRT64989.1"/>
    <property type="molecule type" value="Genomic_DNA"/>
</dbReference>
<dbReference type="Proteomes" id="UP000287651">
    <property type="component" value="Unassembled WGS sequence"/>
</dbReference>
<accession>A0A426ZLW9</accession>